<evidence type="ECO:0000259" key="2">
    <source>
        <dbReference type="PROSITE" id="PS50111"/>
    </source>
</evidence>
<proteinExistence type="predicted"/>
<dbReference type="AlphaFoldDB" id="E8RLS7"/>
<dbReference type="GO" id="GO:0006935">
    <property type="term" value="P:chemotaxis"/>
    <property type="evidence" value="ECO:0007669"/>
    <property type="project" value="InterPro"/>
</dbReference>
<dbReference type="Pfam" id="PF00015">
    <property type="entry name" value="MCPsignal"/>
    <property type="match status" value="1"/>
</dbReference>
<dbReference type="SUPFAM" id="SSF58104">
    <property type="entry name" value="Methyl-accepting chemotaxis protein (MCP) signaling domain"/>
    <property type="match status" value="1"/>
</dbReference>
<dbReference type="GO" id="GO:0007165">
    <property type="term" value="P:signal transduction"/>
    <property type="evidence" value="ECO:0007669"/>
    <property type="project" value="UniProtKB-KW"/>
</dbReference>
<dbReference type="eggNOG" id="COG0840">
    <property type="taxonomic scope" value="Bacteria"/>
</dbReference>
<evidence type="ECO:0000256" key="1">
    <source>
        <dbReference type="PROSITE-ProRule" id="PRU00284"/>
    </source>
</evidence>
<keyword evidence="4" id="KW-1185">Reference proteome</keyword>
<dbReference type="GO" id="GO:0016020">
    <property type="term" value="C:membrane"/>
    <property type="evidence" value="ECO:0007669"/>
    <property type="project" value="InterPro"/>
</dbReference>
<dbReference type="OrthoDB" id="9814866at2"/>
<dbReference type="PROSITE" id="PS50111">
    <property type="entry name" value="CHEMOTAXIS_TRANSDUC_2"/>
    <property type="match status" value="1"/>
</dbReference>
<dbReference type="PRINTS" id="PR00260">
    <property type="entry name" value="CHEMTRNSDUCR"/>
</dbReference>
<dbReference type="STRING" id="573065.Astex_1013"/>
<dbReference type="KEGG" id="aex:Astex_1013"/>
<dbReference type="eggNOG" id="COG4191">
    <property type="taxonomic scope" value="Bacteria"/>
</dbReference>
<dbReference type="HOGENOM" id="CLU_047366_0_0_5"/>
<name>E8RLS7_ASTEC</name>
<dbReference type="Gene3D" id="3.30.450.20">
    <property type="entry name" value="PAS domain"/>
    <property type="match status" value="1"/>
</dbReference>
<dbReference type="EMBL" id="CP002395">
    <property type="protein sequence ID" value="ADU12694.1"/>
    <property type="molecule type" value="Genomic_DNA"/>
</dbReference>
<reference evidence="4" key="1">
    <citation type="submission" date="2010-12" db="EMBL/GenBank/DDBJ databases">
        <title>Complete sequence of chromosome 1 of Asticcacaulis excentricus CB 48.</title>
        <authorList>
            <consortium name="US DOE Joint Genome Institute"/>
            <person name="Lucas S."/>
            <person name="Copeland A."/>
            <person name="Lapidus A."/>
            <person name="Cheng J.-F."/>
            <person name="Bruce D."/>
            <person name="Goodwin L."/>
            <person name="Pitluck S."/>
            <person name="Teshima H."/>
            <person name="Davenport K."/>
            <person name="Detter J.C."/>
            <person name="Han C."/>
            <person name="Tapia R."/>
            <person name="Land M."/>
            <person name="Hauser L."/>
            <person name="Jeffries C."/>
            <person name="Kyrpides N."/>
            <person name="Ivanova N."/>
            <person name="Ovchinnikova G."/>
            <person name="Brun Y.V."/>
            <person name="Woyke T."/>
        </authorList>
    </citation>
    <scope>NUCLEOTIDE SEQUENCE [LARGE SCALE GENOMIC DNA]</scope>
    <source>
        <strain evidence="4">ATCC 15261 / DSM 4724 / KCTC 12464 / NCIMB 9791 / VKM B-1370 / CB 48</strain>
    </source>
</reference>
<evidence type="ECO:0000313" key="4">
    <source>
        <dbReference type="Proteomes" id="UP000001492"/>
    </source>
</evidence>
<dbReference type="Proteomes" id="UP000001492">
    <property type="component" value="Chromosome 1"/>
</dbReference>
<dbReference type="InterPro" id="IPR004089">
    <property type="entry name" value="MCPsignal_dom"/>
</dbReference>
<evidence type="ECO:0000313" key="3">
    <source>
        <dbReference type="EMBL" id="ADU12694.1"/>
    </source>
</evidence>
<sequence length="340" mass="37225">MSSAITLSDILSQTRRAKTITHTKVQDIRAVTAKLRILALNALIEAKHAGDKGAGFSVVADEVRAISTEVEGLARDLGNEIINLDSLTQDMAIASQGARLTDMALNAIELIDRNLYERTCDVRWWATDSALWQAAANPTPAHTAYASRRLGVILDSYTVYIDLWLCDLDGNILSNGRPERHHVQGQNVRDRTWFSRALSLRNGQEFAVADITTEPLLGNAQVATYATGVRQDGDPHGALLGVLGIQFDWQPQALTITQGARLSEEERGRTRVLMTDAQGLVIAASDGQGLLSERVRLLTEGRVMGHYSDPHTGALVAFHRTPGYETYQGLGWYGVIVQPQ</sequence>
<dbReference type="GO" id="GO:0004888">
    <property type="term" value="F:transmembrane signaling receptor activity"/>
    <property type="evidence" value="ECO:0007669"/>
    <property type="project" value="InterPro"/>
</dbReference>
<organism evidence="3 4">
    <name type="scientific">Asticcacaulis excentricus (strain ATCC 15261 / DSM 4724 / KCTC 12464 / NCIMB 9791 / VKM B-1370 / CB 48)</name>
    <dbReference type="NCBI Taxonomy" id="573065"/>
    <lineage>
        <taxon>Bacteria</taxon>
        <taxon>Pseudomonadati</taxon>
        <taxon>Pseudomonadota</taxon>
        <taxon>Alphaproteobacteria</taxon>
        <taxon>Caulobacterales</taxon>
        <taxon>Caulobacteraceae</taxon>
        <taxon>Asticcacaulis</taxon>
    </lineage>
</organism>
<protein>
    <submittedName>
        <fullName evidence="3">Chemotaxis sensory transducer</fullName>
    </submittedName>
</protein>
<dbReference type="InterPro" id="IPR004090">
    <property type="entry name" value="Chemotax_Me-accpt_rcpt"/>
</dbReference>
<accession>E8RLS7</accession>
<keyword evidence="1" id="KW-0807">Transducer</keyword>
<dbReference type="Gene3D" id="1.10.287.950">
    <property type="entry name" value="Methyl-accepting chemotaxis protein"/>
    <property type="match status" value="1"/>
</dbReference>
<feature type="domain" description="Methyl-accepting transducer" evidence="2">
    <location>
        <begin position="28"/>
        <end position="90"/>
    </location>
</feature>
<gene>
    <name evidence="3" type="ordered locus">Astex_1013</name>
</gene>
<dbReference type="RefSeq" id="WP_013478526.1">
    <property type="nucleotide sequence ID" value="NC_014816.1"/>
</dbReference>